<evidence type="ECO:0000313" key="1">
    <source>
        <dbReference type="EMBL" id="AHF13781.1"/>
    </source>
</evidence>
<evidence type="ECO:0008006" key="3">
    <source>
        <dbReference type="Google" id="ProtNLM"/>
    </source>
</evidence>
<reference evidence="1 2" key="1">
    <citation type="submission" date="2013-12" db="EMBL/GenBank/DDBJ databases">
        <authorList>
            <consortium name="DOE Joint Genome Institute"/>
            <person name="Eisen J."/>
            <person name="Huntemann M."/>
            <person name="Han J."/>
            <person name="Chen A."/>
            <person name="Kyrpides N."/>
            <person name="Mavromatis K."/>
            <person name="Markowitz V."/>
            <person name="Palaniappan K."/>
            <person name="Ivanova N."/>
            <person name="Schaumberg A."/>
            <person name="Pati A."/>
            <person name="Liolios K."/>
            <person name="Nordberg H.P."/>
            <person name="Cantor M.N."/>
            <person name="Hua S.X."/>
            <person name="Woyke T."/>
        </authorList>
    </citation>
    <scope>NUCLEOTIDE SEQUENCE [LARGE SCALE GENOMIC DNA]</scope>
    <source>
        <strain evidence="2">DSM 18177</strain>
    </source>
</reference>
<protein>
    <recommendedName>
        <fullName evidence="3">Major fimbrial subunit protein N-terminal domain-containing protein</fullName>
    </recommendedName>
</protein>
<dbReference type="PATRIC" id="fig|880074.11.peg.1348"/>
<accession>W0EXI0</accession>
<dbReference type="AlphaFoldDB" id="W0EXI0"/>
<keyword evidence="2" id="KW-1185">Reference proteome</keyword>
<dbReference type="Proteomes" id="UP000018901">
    <property type="component" value="Chromosome"/>
</dbReference>
<dbReference type="EMBL" id="CP007034">
    <property type="protein sequence ID" value="AHF13781.1"/>
    <property type="molecule type" value="Genomic_DNA"/>
</dbReference>
<sequence length="740" mass="81531">MLLLGVMTGCNEEHHLPESGNPNAITVRLATDKSGSDEESVVNQVTGYRFVDGILEEVITPSKRVGTQLYTFAPSSFTGTLHILANTQLLRGLETLDPGHSTLDDFLALEGSVDEMTGDGVLMTGMTSLGESTSAVIPMTRAIARIDIESLEKGVQVQQVVIHNLTDKGYALARETVETPASASTFRFTKEYADTPLENRSETLLYLTEQTHPSLLVEATIQFGGGRHLLKAKLPSVIRRNEIYTLKIEGKGADAQLVIESEGWGTGASTESTPSLKGLVDVENSVLSDGVRVNETRDTVFVPYHGSDFRLALLAEADATVTVDGSVSGVEITRDFKVSRSSLEKIADVAVRSRSRMPGWKTERIHLDIQDSDNTNLGRIVLVIEANPIQVDGAIHFDDDATCDFNDYIEGELGIIHLPAGKMLRVEFDADESAWLQASETESDPASRSRVSGRSYRIVGGWKPNDPKADGRTQEGRLVISDEDGTHREAYTIRRINWGLPVVKIGETWWCKYNLRGNVKSFEDQVTIPDDPAPHEELLSYLTAAPEDELLALLGDQYQGGNRQGLPLCHDGSVFYHEGMAASAQNFGVLPPTEMAPRGYQIPDYDNYLTFSKNGNFNLGGVGSRSYQNSKGQTIRITIVERDVNFLGHNYGVISFYDFEIDGAHYVLNGLGHQWNTIPGNIARMNLLLATYGSSSQTWVMEGYASQQKPNENWIKYTANNSTKTRVIRCIKTPVEYTYD</sequence>
<proteinExistence type="predicted"/>
<dbReference type="STRING" id="880074.BARVI_06440"/>
<dbReference type="KEGG" id="bvs:BARVI_06440"/>
<evidence type="ECO:0000313" key="2">
    <source>
        <dbReference type="Proteomes" id="UP000018901"/>
    </source>
</evidence>
<gene>
    <name evidence="1" type="ORF">BARVI_06440</name>
</gene>
<dbReference type="HOGENOM" id="CLU_373274_0_0_10"/>
<dbReference type="eggNOG" id="ENOG503151D">
    <property type="taxonomic scope" value="Bacteria"/>
</dbReference>
<name>W0EXI0_9BACT</name>
<organism evidence="1 2">
    <name type="scientific">Barnesiella viscericola DSM 18177</name>
    <dbReference type="NCBI Taxonomy" id="880074"/>
    <lineage>
        <taxon>Bacteria</taxon>
        <taxon>Pseudomonadati</taxon>
        <taxon>Bacteroidota</taxon>
        <taxon>Bacteroidia</taxon>
        <taxon>Bacteroidales</taxon>
        <taxon>Barnesiellaceae</taxon>
        <taxon>Barnesiella</taxon>
    </lineage>
</organism>